<reference evidence="4" key="1">
    <citation type="journal article" date="2023" name="IMA Fungus">
        <title>Comparative genomic study of the Penicillium genus elucidates a diverse pangenome and 15 lateral gene transfer events.</title>
        <authorList>
            <person name="Petersen C."/>
            <person name="Sorensen T."/>
            <person name="Nielsen M.R."/>
            <person name="Sondergaard T.E."/>
            <person name="Sorensen J.L."/>
            <person name="Fitzpatrick D.A."/>
            <person name="Frisvad J.C."/>
            <person name="Nielsen K.L."/>
        </authorList>
    </citation>
    <scope>NUCLEOTIDE SEQUENCE</scope>
    <source>
        <strain evidence="4">IBT 17514</strain>
    </source>
</reference>
<dbReference type="PANTHER" id="PTHR11567:SF142">
    <property type="entry name" value="PHOSPHOGLYCERATE MUTASE-LIKE PROTEIN"/>
    <property type="match status" value="1"/>
</dbReference>
<protein>
    <recommendedName>
        <fullName evidence="6">Acid phosphatase</fullName>
    </recommendedName>
</protein>
<keyword evidence="5" id="KW-1185">Reference proteome</keyword>
<feature type="transmembrane region" description="Helical" evidence="2">
    <location>
        <begin position="430"/>
        <end position="454"/>
    </location>
</feature>
<dbReference type="InterPro" id="IPR050645">
    <property type="entry name" value="Histidine_acid_phosphatase"/>
</dbReference>
<proteinExistence type="inferred from homology"/>
<evidence type="ECO:0000313" key="4">
    <source>
        <dbReference type="EMBL" id="KAJ5716670.1"/>
    </source>
</evidence>
<dbReference type="AlphaFoldDB" id="A0AAD6HHG6"/>
<evidence type="ECO:0000256" key="2">
    <source>
        <dbReference type="SAM" id="Phobius"/>
    </source>
</evidence>
<keyword evidence="2" id="KW-0472">Membrane</keyword>
<evidence type="ECO:0000313" key="5">
    <source>
        <dbReference type="Proteomes" id="UP001215712"/>
    </source>
</evidence>
<dbReference type="Proteomes" id="UP001215712">
    <property type="component" value="Unassembled WGS sequence"/>
</dbReference>
<sequence>MRPSLQSGLLLASLVAPSVSAERVLGAYIFARHGDRTAKVFGNTQLTDLGYYEVFAAGSYYNKRYVDSDSDKQIEGISDPIVNANQVNASAPSDAVLQNSATGFLQGVYPPAHSAANNTLGNGTVVDSPLDGYQLIQLQVTSSSGSNEDASWLQGSSDCSKATVSSNNYYASDTYNDMLKNTASFYQSLSPVLNSTFSESDMSFENAYTIFDYLNVGYIHNSSAEFPGKAKYMTAENRLQLVSLAGNHEWNLAYNSTDAVRAINGAIVLGEIISSFEQIINTNGSKSILNVQFGSYGTMMSFFGLMQMQNASVDFTGIPDYASSMSFELVTNATGTDFPSTDEISVRFMYHNGTMTGSDAPTVYPMFGQSDELLSYSQFTSYMEAVAVTSTSQWCDMCGNTDGTCATLSSSSSSSSSSASTGSSGGISRAVAGVIGAMVTLAVILGLEALFFLVGGFRIAKRNKGVPEMATSSDLASDKKT</sequence>
<reference evidence="4" key="2">
    <citation type="submission" date="2023-01" db="EMBL/GenBank/DDBJ databases">
        <authorList>
            <person name="Petersen C."/>
        </authorList>
    </citation>
    <scope>NUCLEOTIDE SEQUENCE</scope>
    <source>
        <strain evidence="4">IBT 17514</strain>
    </source>
</reference>
<comment type="similarity">
    <text evidence="1">Belongs to the histidine acid phosphatase family.</text>
</comment>
<dbReference type="PANTHER" id="PTHR11567">
    <property type="entry name" value="ACID PHOSPHATASE-RELATED"/>
    <property type="match status" value="1"/>
</dbReference>
<dbReference type="Gene3D" id="3.40.50.1240">
    <property type="entry name" value="Phosphoglycerate mutase-like"/>
    <property type="match status" value="1"/>
</dbReference>
<dbReference type="SUPFAM" id="SSF53254">
    <property type="entry name" value="Phosphoglycerate mutase-like"/>
    <property type="match status" value="1"/>
</dbReference>
<name>A0AAD6HHG6_9EURO</name>
<feature type="signal peptide" evidence="3">
    <location>
        <begin position="1"/>
        <end position="21"/>
    </location>
</feature>
<dbReference type="Pfam" id="PF00328">
    <property type="entry name" value="His_Phos_2"/>
    <property type="match status" value="1"/>
</dbReference>
<comment type="caution">
    <text evidence="4">The sequence shown here is derived from an EMBL/GenBank/DDBJ whole genome shotgun (WGS) entry which is preliminary data.</text>
</comment>
<evidence type="ECO:0000256" key="3">
    <source>
        <dbReference type="SAM" id="SignalP"/>
    </source>
</evidence>
<evidence type="ECO:0008006" key="6">
    <source>
        <dbReference type="Google" id="ProtNLM"/>
    </source>
</evidence>
<keyword evidence="2" id="KW-1133">Transmembrane helix</keyword>
<organism evidence="4 5">
    <name type="scientific">Penicillium malachiteum</name>
    <dbReference type="NCBI Taxonomy" id="1324776"/>
    <lineage>
        <taxon>Eukaryota</taxon>
        <taxon>Fungi</taxon>
        <taxon>Dikarya</taxon>
        <taxon>Ascomycota</taxon>
        <taxon>Pezizomycotina</taxon>
        <taxon>Eurotiomycetes</taxon>
        <taxon>Eurotiomycetidae</taxon>
        <taxon>Eurotiales</taxon>
        <taxon>Aspergillaceae</taxon>
        <taxon>Penicillium</taxon>
    </lineage>
</organism>
<accession>A0AAD6HHG6</accession>
<dbReference type="InterPro" id="IPR029033">
    <property type="entry name" value="His_PPase_superfam"/>
</dbReference>
<feature type="chain" id="PRO_5041931551" description="Acid phosphatase" evidence="3">
    <location>
        <begin position="22"/>
        <end position="481"/>
    </location>
</feature>
<dbReference type="InterPro" id="IPR000560">
    <property type="entry name" value="His_Pase_clade-2"/>
</dbReference>
<keyword evidence="3" id="KW-0732">Signal</keyword>
<dbReference type="EMBL" id="JAQJAN010000012">
    <property type="protein sequence ID" value="KAJ5716670.1"/>
    <property type="molecule type" value="Genomic_DNA"/>
</dbReference>
<dbReference type="GO" id="GO:0016791">
    <property type="term" value="F:phosphatase activity"/>
    <property type="evidence" value="ECO:0007669"/>
    <property type="project" value="TreeGrafter"/>
</dbReference>
<gene>
    <name evidence="4" type="ORF">N7493_008581</name>
</gene>
<keyword evidence="2" id="KW-0812">Transmembrane</keyword>
<evidence type="ECO:0000256" key="1">
    <source>
        <dbReference type="ARBA" id="ARBA00005375"/>
    </source>
</evidence>